<evidence type="ECO:0000256" key="2">
    <source>
        <dbReference type="ARBA" id="ARBA00022723"/>
    </source>
</evidence>
<accession>A0A0B5AW23</accession>
<evidence type="ECO:0000313" key="8">
    <source>
        <dbReference type="Proteomes" id="UP000031449"/>
    </source>
</evidence>
<dbReference type="STRING" id="1508404.JMA_35750"/>
<protein>
    <submittedName>
        <fullName evidence="7">UBA/THIF-type NAD/FAD binding protein</fullName>
    </submittedName>
</protein>
<organism evidence="7 8">
    <name type="scientific">Jeotgalibacillus malaysiensis</name>
    <dbReference type="NCBI Taxonomy" id="1508404"/>
    <lineage>
        <taxon>Bacteria</taxon>
        <taxon>Bacillati</taxon>
        <taxon>Bacillota</taxon>
        <taxon>Bacilli</taxon>
        <taxon>Bacillales</taxon>
        <taxon>Caryophanaceae</taxon>
        <taxon>Jeotgalibacillus</taxon>
    </lineage>
</organism>
<keyword evidence="3" id="KW-0378">Hydrolase</keyword>
<evidence type="ECO:0000256" key="1">
    <source>
        <dbReference type="ARBA" id="ARBA00022670"/>
    </source>
</evidence>
<dbReference type="SUPFAM" id="SSF102712">
    <property type="entry name" value="JAB1/MPN domain"/>
    <property type="match status" value="1"/>
</dbReference>
<proteinExistence type="predicted"/>
<gene>
    <name evidence="7" type="ORF">JMA_35750</name>
</gene>
<dbReference type="GO" id="GO:0046872">
    <property type="term" value="F:metal ion binding"/>
    <property type="evidence" value="ECO:0007669"/>
    <property type="project" value="UniProtKB-KW"/>
</dbReference>
<dbReference type="AlphaFoldDB" id="A0A0B5AW23"/>
<dbReference type="InterPro" id="IPR028090">
    <property type="entry name" value="JAB_dom_prok"/>
</dbReference>
<evidence type="ECO:0000256" key="4">
    <source>
        <dbReference type="ARBA" id="ARBA00022833"/>
    </source>
</evidence>
<name>A0A0B5AW23_9BACL</name>
<evidence type="ECO:0000259" key="6">
    <source>
        <dbReference type="Pfam" id="PF14464"/>
    </source>
</evidence>
<dbReference type="BioCyc" id="JESP1508404:G14D9-12856-MONOMER"/>
<keyword evidence="4" id="KW-0862">Zinc</keyword>
<dbReference type="GO" id="GO:0006508">
    <property type="term" value="P:proteolysis"/>
    <property type="evidence" value="ECO:0007669"/>
    <property type="project" value="UniProtKB-KW"/>
</dbReference>
<sequence length="162" mass="19108">MKEMIFPLPDGRKLLIRPEALEKMRKYRQLQKKDTEAGGILIGRILFESNDFIIDNVSEPMFSDIRKRAYFKRKPAAHQAYFDTEWAASDGRCFYLGEWHTHPETIPHPSIVDMTDWNRIMNLSFESDYLFFVIVGTQGTKVWGADRDNERIIELRGEKNYE</sequence>
<feature type="domain" description="JAB" evidence="6">
    <location>
        <begin position="31"/>
        <end position="137"/>
    </location>
</feature>
<dbReference type="EMBL" id="CP009416">
    <property type="protein sequence ID" value="AJD92892.1"/>
    <property type="molecule type" value="Genomic_DNA"/>
</dbReference>
<dbReference type="KEGG" id="jeo:JMA_35750"/>
<keyword evidence="1" id="KW-0645">Protease</keyword>
<keyword evidence="5" id="KW-0482">Metalloprotease</keyword>
<dbReference type="OrthoDB" id="517279at2"/>
<dbReference type="Pfam" id="PF14464">
    <property type="entry name" value="Prok-JAB"/>
    <property type="match status" value="1"/>
</dbReference>
<keyword evidence="8" id="KW-1185">Reference proteome</keyword>
<evidence type="ECO:0000256" key="3">
    <source>
        <dbReference type="ARBA" id="ARBA00022801"/>
    </source>
</evidence>
<evidence type="ECO:0000313" key="7">
    <source>
        <dbReference type="EMBL" id="AJD92892.1"/>
    </source>
</evidence>
<dbReference type="HOGENOM" id="CLU_123228_1_1_9"/>
<dbReference type="Gene3D" id="3.40.140.10">
    <property type="entry name" value="Cytidine Deaminase, domain 2"/>
    <property type="match status" value="1"/>
</dbReference>
<dbReference type="Proteomes" id="UP000031449">
    <property type="component" value="Chromosome"/>
</dbReference>
<reference evidence="7 8" key="1">
    <citation type="submission" date="2014-08" db="EMBL/GenBank/DDBJ databases">
        <title>Complete genome of a marine bacteria Jeotgalibacillus malaysiensis.</title>
        <authorList>
            <person name="Yaakop A.S."/>
            <person name="Chan K.-G."/>
            <person name="Goh K.M."/>
        </authorList>
    </citation>
    <scope>NUCLEOTIDE SEQUENCE [LARGE SCALE GENOMIC DNA]</scope>
    <source>
        <strain evidence="7 8">D5</strain>
    </source>
</reference>
<dbReference type="GO" id="GO:0008237">
    <property type="term" value="F:metallopeptidase activity"/>
    <property type="evidence" value="ECO:0007669"/>
    <property type="project" value="UniProtKB-KW"/>
</dbReference>
<evidence type="ECO:0000256" key="5">
    <source>
        <dbReference type="ARBA" id="ARBA00023049"/>
    </source>
</evidence>
<keyword evidence="2" id="KW-0479">Metal-binding</keyword>